<dbReference type="InterPro" id="IPR002156">
    <property type="entry name" value="RNaseH_domain"/>
</dbReference>
<dbReference type="Gramene" id="PHT89478">
    <property type="protein sequence ID" value="PHT89478"/>
    <property type="gene ID" value="T459_04591"/>
</dbReference>
<name>A0A2G3A5I9_CAPAN</name>
<dbReference type="InterPro" id="IPR001584">
    <property type="entry name" value="Integrase_cat-core"/>
</dbReference>
<dbReference type="InterPro" id="IPR052035">
    <property type="entry name" value="ZnF_BED_domain_contain"/>
</dbReference>
<keyword evidence="3" id="KW-1185">Reference proteome</keyword>
<gene>
    <name evidence="2" type="ORF">T459_04591</name>
</gene>
<evidence type="ECO:0000313" key="2">
    <source>
        <dbReference type="EMBL" id="PHT89478.1"/>
    </source>
</evidence>
<comment type="caution">
    <text evidence="2">The sequence shown here is derived from an EMBL/GenBank/DDBJ whole genome shotgun (WGS) entry which is preliminary data.</text>
</comment>
<protein>
    <recommendedName>
        <fullName evidence="1">Integrase catalytic domain-containing protein</fullName>
    </recommendedName>
</protein>
<evidence type="ECO:0000313" key="3">
    <source>
        <dbReference type="Proteomes" id="UP000222542"/>
    </source>
</evidence>
<dbReference type="GO" id="GO:0004523">
    <property type="term" value="F:RNA-DNA hybrid ribonuclease activity"/>
    <property type="evidence" value="ECO:0007669"/>
    <property type="project" value="InterPro"/>
</dbReference>
<reference evidence="2 3" key="2">
    <citation type="journal article" date="2017" name="Genome Biol.">
        <title>New reference genome sequences of hot pepper reveal the massive evolution of plant disease-resistance genes by retroduplication.</title>
        <authorList>
            <person name="Kim S."/>
            <person name="Park J."/>
            <person name="Yeom S.I."/>
            <person name="Kim Y.M."/>
            <person name="Seo E."/>
            <person name="Kim K.T."/>
            <person name="Kim M.S."/>
            <person name="Lee J.M."/>
            <person name="Cheong K."/>
            <person name="Shin H.S."/>
            <person name="Kim S.B."/>
            <person name="Han K."/>
            <person name="Lee J."/>
            <person name="Park M."/>
            <person name="Lee H.A."/>
            <person name="Lee H.Y."/>
            <person name="Lee Y."/>
            <person name="Oh S."/>
            <person name="Lee J.H."/>
            <person name="Choi E."/>
            <person name="Choi E."/>
            <person name="Lee S.E."/>
            <person name="Jeon J."/>
            <person name="Kim H."/>
            <person name="Choi G."/>
            <person name="Song H."/>
            <person name="Lee J."/>
            <person name="Lee S.C."/>
            <person name="Kwon J.K."/>
            <person name="Lee H.Y."/>
            <person name="Koo N."/>
            <person name="Hong Y."/>
            <person name="Kim R.W."/>
            <person name="Kang W.H."/>
            <person name="Huh J.H."/>
            <person name="Kang B.C."/>
            <person name="Yang T.J."/>
            <person name="Lee Y.H."/>
            <person name="Bennetzen J.L."/>
            <person name="Choi D."/>
        </authorList>
    </citation>
    <scope>NUCLEOTIDE SEQUENCE [LARGE SCALE GENOMIC DNA]</scope>
    <source>
        <strain evidence="3">cv. CM334</strain>
    </source>
</reference>
<dbReference type="GO" id="GO:0015074">
    <property type="term" value="P:DNA integration"/>
    <property type="evidence" value="ECO:0007669"/>
    <property type="project" value="InterPro"/>
</dbReference>
<dbReference type="InterPro" id="IPR012337">
    <property type="entry name" value="RNaseH-like_sf"/>
</dbReference>
<dbReference type="GO" id="GO:0046983">
    <property type="term" value="F:protein dimerization activity"/>
    <property type="evidence" value="ECO:0007669"/>
    <property type="project" value="InterPro"/>
</dbReference>
<dbReference type="SUPFAM" id="SSF53098">
    <property type="entry name" value="Ribonuclease H-like"/>
    <property type="match status" value="2"/>
</dbReference>
<dbReference type="InterPro" id="IPR008906">
    <property type="entry name" value="HATC_C_dom"/>
</dbReference>
<dbReference type="SUPFAM" id="SSF140996">
    <property type="entry name" value="Hermes dimerisation domain"/>
    <property type="match status" value="1"/>
</dbReference>
<dbReference type="Pfam" id="PF05699">
    <property type="entry name" value="Dimer_Tnp_hAT"/>
    <property type="match status" value="1"/>
</dbReference>
<dbReference type="Pfam" id="PF13456">
    <property type="entry name" value="RVT_3"/>
    <property type="match status" value="1"/>
</dbReference>
<accession>A0A2G3A5I9</accession>
<dbReference type="PANTHER" id="PTHR46481:SF7">
    <property type="entry name" value="ZINC FINGER BED DOMAIN-CONTAINING PROTEIN RICESLEEPER 2-LIKE"/>
    <property type="match status" value="1"/>
</dbReference>
<organism evidence="2 3">
    <name type="scientific">Capsicum annuum</name>
    <name type="common">Capsicum pepper</name>
    <dbReference type="NCBI Taxonomy" id="4072"/>
    <lineage>
        <taxon>Eukaryota</taxon>
        <taxon>Viridiplantae</taxon>
        <taxon>Streptophyta</taxon>
        <taxon>Embryophyta</taxon>
        <taxon>Tracheophyta</taxon>
        <taxon>Spermatophyta</taxon>
        <taxon>Magnoliopsida</taxon>
        <taxon>eudicotyledons</taxon>
        <taxon>Gunneridae</taxon>
        <taxon>Pentapetalae</taxon>
        <taxon>asterids</taxon>
        <taxon>lamiids</taxon>
        <taxon>Solanales</taxon>
        <taxon>Solanaceae</taxon>
        <taxon>Solanoideae</taxon>
        <taxon>Capsiceae</taxon>
        <taxon>Capsicum</taxon>
    </lineage>
</organism>
<dbReference type="PANTHER" id="PTHR46481">
    <property type="entry name" value="ZINC FINGER BED DOMAIN-CONTAINING PROTEIN 4"/>
    <property type="match status" value="1"/>
</dbReference>
<dbReference type="GO" id="GO:0003676">
    <property type="term" value="F:nucleic acid binding"/>
    <property type="evidence" value="ECO:0007669"/>
    <property type="project" value="InterPro"/>
</dbReference>
<sequence>MCNPPSTLSSGQSLLNFLTKDSSGDYWKFEQEVVRRALVKMIIVDELPFSFVENKGFKKFMSKAQPLFRIISRRTTTRYCYDVYGELRLRLKKYFRGMQPSICLAIDTWTSVQSINYMCLTAHFIDSDWVLHKRILNFCPLTSHKSEHLMEYISNCLLDWNLDNVFTVTVDNALSNNVVVSTLSKKLDMWGANVIMVEFHLFDVEKIEKFEKAFERFDLYDDNFNSYLSTDICEDGSVASSIQSDDWVNVRNVIKFLEIFYMLTLKVSGSRFAFEEILGKEMGKKVGDEVETYLKNLFAFYVRKYSKGSKNNSSSSRYTSFDLFGSDLSNSSVPQSLKINTLRNKLHMKRKSKDCGSIGGTKLELDKYLGVHQEPVPEPRSESKSEDFDISNWWKVNSPLFSVLSQLAHDVLAIPVSRVVLEYAFSIGGRILDPFRSSLTSKYMQCLICVQDCVQDWLRQETSPICVEENLEFLEKLELGYEELKFQLQVSLRNHLLRSQVTLDIDIHELLVIRDSNLLIHQVRGEWAVKNSNITPYIELVHDLCAKFREVDFKHIPRIQDEFVDALDTISSMIQYPNQSYIDPLEIRLKEQPTYYAHVKEEHKGKPWYYDIKRAVTKNVVEDYVRNNLICRFRVPELIITDNRDNLNSHLMNEICDQFNIVHYNSTAYRPQMNGDVEAANKNIKKILRKMVIKNRSWHEIFPYALLRHRTTVQTSTRATLYLLVYGNEVVIPAEVEITLRIIQETGLSNQEWVSACYEQLMLID</sequence>
<feature type="domain" description="Integrase catalytic" evidence="1">
    <location>
        <begin position="573"/>
        <end position="741"/>
    </location>
</feature>
<dbReference type="Gene3D" id="3.30.420.10">
    <property type="entry name" value="Ribonuclease H-like superfamily/Ribonuclease H"/>
    <property type="match status" value="2"/>
</dbReference>
<dbReference type="InterPro" id="IPR036397">
    <property type="entry name" value="RNaseH_sf"/>
</dbReference>
<reference evidence="2 3" key="1">
    <citation type="journal article" date="2014" name="Nat. Genet.">
        <title>Genome sequence of the hot pepper provides insights into the evolution of pungency in Capsicum species.</title>
        <authorList>
            <person name="Kim S."/>
            <person name="Park M."/>
            <person name="Yeom S.I."/>
            <person name="Kim Y.M."/>
            <person name="Lee J.M."/>
            <person name="Lee H.A."/>
            <person name="Seo E."/>
            <person name="Choi J."/>
            <person name="Cheong K."/>
            <person name="Kim K.T."/>
            <person name="Jung K."/>
            <person name="Lee G.W."/>
            <person name="Oh S.K."/>
            <person name="Bae C."/>
            <person name="Kim S.B."/>
            <person name="Lee H.Y."/>
            <person name="Kim S.Y."/>
            <person name="Kim M.S."/>
            <person name="Kang B.C."/>
            <person name="Jo Y.D."/>
            <person name="Yang H.B."/>
            <person name="Jeong H.J."/>
            <person name="Kang W.H."/>
            <person name="Kwon J.K."/>
            <person name="Shin C."/>
            <person name="Lim J.Y."/>
            <person name="Park J.H."/>
            <person name="Huh J.H."/>
            <person name="Kim J.S."/>
            <person name="Kim B.D."/>
            <person name="Cohen O."/>
            <person name="Paran I."/>
            <person name="Suh M.C."/>
            <person name="Lee S.B."/>
            <person name="Kim Y.K."/>
            <person name="Shin Y."/>
            <person name="Noh S.J."/>
            <person name="Park J."/>
            <person name="Seo Y.S."/>
            <person name="Kwon S.Y."/>
            <person name="Kim H.A."/>
            <person name="Park J.M."/>
            <person name="Kim H.J."/>
            <person name="Choi S.B."/>
            <person name="Bosland P.W."/>
            <person name="Reeves G."/>
            <person name="Jo S.H."/>
            <person name="Lee B.W."/>
            <person name="Cho H.T."/>
            <person name="Choi H.S."/>
            <person name="Lee M.S."/>
            <person name="Yu Y."/>
            <person name="Do Choi Y."/>
            <person name="Park B.S."/>
            <person name="van Deynze A."/>
            <person name="Ashrafi H."/>
            <person name="Hill T."/>
            <person name="Kim W.T."/>
            <person name="Pai H.S."/>
            <person name="Ahn H.K."/>
            <person name="Yeam I."/>
            <person name="Giovannoni J.J."/>
            <person name="Rose J.K."/>
            <person name="Sorensen I."/>
            <person name="Lee S.J."/>
            <person name="Kim R.W."/>
            <person name="Choi I.Y."/>
            <person name="Choi B.S."/>
            <person name="Lim J.S."/>
            <person name="Lee Y.H."/>
            <person name="Choi D."/>
        </authorList>
    </citation>
    <scope>NUCLEOTIDE SEQUENCE [LARGE SCALE GENOMIC DNA]</scope>
    <source>
        <strain evidence="3">cv. CM334</strain>
    </source>
</reference>
<dbReference type="PROSITE" id="PS50994">
    <property type="entry name" value="INTEGRASE"/>
    <property type="match status" value="1"/>
</dbReference>
<dbReference type="AlphaFoldDB" id="A0A2G3A5I9"/>
<dbReference type="Proteomes" id="UP000222542">
    <property type="component" value="Unassembled WGS sequence"/>
</dbReference>
<proteinExistence type="predicted"/>
<evidence type="ECO:0000259" key="1">
    <source>
        <dbReference type="PROSITE" id="PS50994"/>
    </source>
</evidence>
<dbReference type="EMBL" id="AYRZ02000002">
    <property type="protein sequence ID" value="PHT89478.1"/>
    <property type="molecule type" value="Genomic_DNA"/>
</dbReference>